<gene>
    <name evidence="1" type="ORF">DS957_019540</name>
</gene>
<reference evidence="1 2" key="1">
    <citation type="submission" date="2018-08" db="EMBL/GenBank/DDBJ databases">
        <title>Vibrio harveyi strains pathogenic to white snook Centropomus viridis Lockington (1877) and potential probiotic bacteria.</title>
        <authorList>
            <person name="Soto-Rodriguez S."/>
            <person name="Gomez-Gil B."/>
            <person name="Lozano-Olvera R."/>
        </authorList>
    </citation>
    <scope>NUCLEOTIDE SEQUENCE [LARGE SCALE GENOMIC DNA]</scope>
    <source>
        <strain evidence="1 2">CAIM 1508</strain>
    </source>
</reference>
<protein>
    <submittedName>
        <fullName evidence="1">Uncharacterized protein</fullName>
    </submittedName>
</protein>
<name>A0A8B3DBY5_VIBHA</name>
<dbReference type="RefSeq" id="WP_045452642.1">
    <property type="nucleotide sequence ID" value="NZ_CAWMMX010001296.1"/>
</dbReference>
<dbReference type="Proteomes" id="UP000253437">
    <property type="component" value="Unassembled WGS sequence"/>
</dbReference>
<accession>A0A8B3DBY5</accession>
<evidence type="ECO:0000313" key="2">
    <source>
        <dbReference type="Proteomes" id="UP000253437"/>
    </source>
</evidence>
<proteinExistence type="predicted"/>
<organism evidence="1 2">
    <name type="scientific">Vibrio harveyi</name>
    <name type="common">Beneckea harveyi</name>
    <dbReference type="NCBI Taxonomy" id="669"/>
    <lineage>
        <taxon>Bacteria</taxon>
        <taxon>Pseudomonadati</taxon>
        <taxon>Pseudomonadota</taxon>
        <taxon>Gammaproteobacteria</taxon>
        <taxon>Vibrionales</taxon>
        <taxon>Vibrionaceae</taxon>
        <taxon>Vibrio</taxon>
    </lineage>
</organism>
<comment type="caution">
    <text evidence="1">The sequence shown here is derived from an EMBL/GenBank/DDBJ whole genome shotgun (WGS) entry which is preliminary data.</text>
</comment>
<dbReference type="AlphaFoldDB" id="A0A8B3DBY5"/>
<evidence type="ECO:0000313" key="1">
    <source>
        <dbReference type="EMBL" id="RIW08768.1"/>
    </source>
</evidence>
<sequence length="173" mass="19460">MHINVSLATVIKSRLLLFAFLLYPTVSPAKSSEIHLLLNWMIDNHQTIETTLKDSNPSTLVPTIFTLTEIWKRRDGALSGEVSPLILKALIADPYTTLLLLSKQPLSFDNWLDELEGMAFTAYDTNDKAGLETLRVDVMQSLRSISEANEGKLTLMASQLINRLSHIEIRDIH</sequence>
<dbReference type="EMBL" id="QOUW02000094">
    <property type="protein sequence ID" value="RIW08768.1"/>
    <property type="molecule type" value="Genomic_DNA"/>
</dbReference>